<proteinExistence type="predicted"/>
<dbReference type="InterPro" id="IPR001107">
    <property type="entry name" value="Band_7"/>
</dbReference>
<dbReference type="PANTHER" id="PTHR43446:SF1">
    <property type="entry name" value="BAND 7 DOMAIN-CONTAINING PROTEIN"/>
    <property type="match status" value="1"/>
</dbReference>
<organism evidence="3 4">
    <name type="scientific">Kibdelosporangium lantanae</name>
    <dbReference type="NCBI Taxonomy" id="1497396"/>
    <lineage>
        <taxon>Bacteria</taxon>
        <taxon>Bacillati</taxon>
        <taxon>Actinomycetota</taxon>
        <taxon>Actinomycetes</taxon>
        <taxon>Pseudonocardiales</taxon>
        <taxon>Pseudonocardiaceae</taxon>
        <taxon>Kibdelosporangium</taxon>
    </lineage>
</organism>
<feature type="transmembrane region" description="Helical" evidence="1">
    <location>
        <begin position="41"/>
        <end position="60"/>
    </location>
</feature>
<keyword evidence="4" id="KW-1185">Reference proteome</keyword>
<feature type="domain" description="Band 7" evidence="2">
    <location>
        <begin position="58"/>
        <end position="208"/>
    </location>
</feature>
<dbReference type="Pfam" id="PF01145">
    <property type="entry name" value="Band_7"/>
    <property type="match status" value="1"/>
</dbReference>
<dbReference type="SUPFAM" id="SSF117892">
    <property type="entry name" value="Band 7/SPFH domain"/>
    <property type="match status" value="1"/>
</dbReference>
<keyword evidence="1" id="KW-0472">Membrane</keyword>
<feature type="transmembrane region" description="Helical" evidence="1">
    <location>
        <begin position="12"/>
        <end position="35"/>
    </location>
</feature>
<dbReference type="PANTHER" id="PTHR43446">
    <property type="entry name" value="MEMBRANE PROTEIN-RELATED"/>
    <property type="match status" value="1"/>
</dbReference>
<protein>
    <submittedName>
        <fullName evidence="3">SPFH domain-containing protein</fullName>
    </submittedName>
</protein>
<dbReference type="SMART" id="SM00244">
    <property type="entry name" value="PHB"/>
    <property type="match status" value="1"/>
</dbReference>
<evidence type="ECO:0000259" key="2">
    <source>
        <dbReference type="SMART" id="SM00244"/>
    </source>
</evidence>
<dbReference type="Proteomes" id="UP001597045">
    <property type="component" value="Unassembled WGS sequence"/>
</dbReference>
<sequence>MNLRERRGLTPPGSVMLLLTLLLLGGGGLLIYRSAQNPAQANMAVGIVLVVVGFIVWRGLMTVSPGEAKVIQFLGRYTGTVRHQGLRWANPFATKRTISIRIRNTEIPVLKVNDADGNPIEVAAVVIWQVADTARAVFEVDNFITFVAAQTETAVRHIAGSYPYDAHGRGLSLRDNADEITRRMSEEIAQRVQAAGVAVVESRLTHLAFAP</sequence>
<dbReference type="EMBL" id="JBHTIS010001055">
    <property type="protein sequence ID" value="MFD1047401.1"/>
    <property type="molecule type" value="Genomic_DNA"/>
</dbReference>
<gene>
    <name evidence="3" type="ORF">ACFQ1S_18560</name>
</gene>
<name>A0ABW3M9I0_9PSEU</name>
<evidence type="ECO:0000313" key="4">
    <source>
        <dbReference type="Proteomes" id="UP001597045"/>
    </source>
</evidence>
<keyword evidence="1" id="KW-0812">Transmembrane</keyword>
<dbReference type="InterPro" id="IPR036013">
    <property type="entry name" value="Band_7/SPFH_dom_sf"/>
</dbReference>
<evidence type="ECO:0000256" key="1">
    <source>
        <dbReference type="SAM" id="Phobius"/>
    </source>
</evidence>
<accession>A0ABW3M9I0</accession>
<feature type="non-terminal residue" evidence="3">
    <location>
        <position position="211"/>
    </location>
</feature>
<comment type="caution">
    <text evidence="3">The sequence shown here is derived from an EMBL/GenBank/DDBJ whole genome shotgun (WGS) entry which is preliminary data.</text>
</comment>
<evidence type="ECO:0000313" key="3">
    <source>
        <dbReference type="EMBL" id="MFD1047401.1"/>
    </source>
</evidence>
<reference evidence="4" key="1">
    <citation type="journal article" date="2019" name="Int. J. Syst. Evol. Microbiol.">
        <title>The Global Catalogue of Microorganisms (GCM) 10K type strain sequencing project: providing services to taxonomists for standard genome sequencing and annotation.</title>
        <authorList>
            <consortium name="The Broad Institute Genomics Platform"/>
            <consortium name="The Broad Institute Genome Sequencing Center for Infectious Disease"/>
            <person name="Wu L."/>
            <person name="Ma J."/>
        </authorList>
    </citation>
    <scope>NUCLEOTIDE SEQUENCE [LARGE SCALE GENOMIC DNA]</scope>
    <source>
        <strain evidence="4">JCM 31486</strain>
    </source>
</reference>
<dbReference type="Gene3D" id="3.30.479.30">
    <property type="entry name" value="Band 7 domain"/>
    <property type="match status" value="1"/>
</dbReference>
<keyword evidence="1" id="KW-1133">Transmembrane helix</keyword>